<name>A0ABP0ZAW3_9ROSI</name>
<organism evidence="3 4">
    <name type="scientific">Citrullus colocynthis</name>
    <name type="common">colocynth</name>
    <dbReference type="NCBI Taxonomy" id="252529"/>
    <lineage>
        <taxon>Eukaryota</taxon>
        <taxon>Viridiplantae</taxon>
        <taxon>Streptophyta</taxon>
        <taxon>Embryophyta</taxon>
        <taxon>Tracheophyta</taxon>
        <taxon>Spermatophyta</taxon>
        <taxon>Magnoliopsida</taxon>
        <taxon>eudicotyledons</taxon>
        <taxon>Gunneridae</taxon>
        <taxon>Pentapetalae</taxon>
        <taxon>rosids</taxon>
        <taxon>fabids</taxon>
        <taxon>Cucurbitales</taxon>
        <taxon>Cucurbitaceae</taxon>
        <taxon>Benincaseae</taxon>
        <taxon>Citrullus</taxon>
    </lineage>
</organism>
<feature type="compositionally biased region" description="Basic residues" evidence="1">
    <location>
        <begin position="75"/>
        <end position="87"/>
    </location>
</feature>
<evidence type="ECO:0000256" key="2">
    <source>
        <dbReference type="SAM" id="Phobius"/>
    </source>
</evidence>
<keyword evidence="4" id="KW-1185">Reference proteome</keyword>
<protein>
    <submittedName>
        <fullName evidence="3">Uncharacterized protein</fullName>
    </submittedName>
</protein>
<evidence type="ECO:0000256" key="1">
    <source>
        <dbReference type="SAM" id="MobiDB-lite"/>
    </source>
</evidence>
<keyword evidence="2" id="KW-0472">Membrane</keyword>
<accession>A0ABP0ZAW3</accession>
<evidence type="ECO:0000313" key="3">
    <source>
        <dbReference type="EMBL" id="CAK9329911.1"/>
    </source>
</evidence>
<evidence type="ECO:0000313" key="4">
    <source>
        <dbReference type="Proteomes" id="UP001642487"/>
    </source>
</evidence>
<keyword evidence="2" id="KW-0812">Transmembrane</keyword>
<dbReference type="Proteomes" id="UP001642487">
    <property type="component" value="Chromosome 9"/>
</dbReference>
<dbReference type="EMBL" id="OZ021743">
    <property type="protein sequence ID" value="CAK9329911.1"/>
    <property type="molecule type" value="Genomic_DNA"/>
</dbReference>
<sequence length="99" mass="11940">MNAEYFQFKVLAFKIIMNIDHFCFFFCGKLLFIYCLGLKRVQSRKNNKRRFQHSAEIEFSQQWRRRFLLEARGRAPRVHRSHLKRNPQPKPSRSGLLGP</sequence>
<feature type="transmembrane region" description="Helical" evidence="2">
    <location>
        <begin position="15"/>
        <end position="38"/>
    </location>
</feature>
<keyword evidence="2" id="KW-1133">Transmembrane helix</keyword>
<proteinExistence type="predicted"/>
<reference evidence="3 4" key="1">
    <citation type="submission" date="2024-03" db="EMBL/GenBank/DDBJ databases">
        <authorList>
            <person name="Gkanogiannis A."/>
            <person name="Becerra Lopez-Lavalle L."/>
        </authorList>
    </citation>
    <scope>NUCLEOTIDE SEQUENCE [LARGE SCALE GENOMIC DNA]</scope>
</reference>
<feature type="region of interest" description="Disordered" evidence="1">
    <location>
        <begin position="75"/>
        <end position="99"/>
    </location>
</feature>
<gene>
    <name evidence="3" type="ORF">CITCOLO1_LOCUS22391</name>
</gene>